<dbReference type="Pfam" id="PF01169">
    <property type="entry name" value="GDT1"/>
    <property type="match status" value="2"/>
</dbReference>
<protein>
    <recommendedName>
        <fullName evidence="6">GDT1 family protein</fullName>
    </recommendedName>
</protein>
<keyword evidence="3 6" id="KW-0812">Transmembrane</keyword>
<dbReference type="InterPro" id="IPR001727">
    <property type="entry name" value="GDT1-like"/>
</dbReference>
<dbReference type="InterPro" id="IPR049555">
    <property type="entry name" value="GDT1-like_CS"/>
</dbReference>
<evidence type="ECO:0000256" key="3">
    <source>
        <dbReference type="ARBA" id="ARBA00022692"/>
    </source>
</evidence>
<gene>
    <name evidence="7" type="ORF">BIW11_02129</name>
</gene>
<feature type="transmembrane region" description="Helical" evidence="6">
    <location>
        <begin position="238"/>
        <end position="263"/>
    </location>
</feature>
<keyword evidence="5 6" id="KW-0472">Membrane</keyword>
<comment type="caution">
    <text evidence="7">The sequence shown here is derived from an EMBL/GenBank/DDBJ whole genome shotgun (WGS) entry which is preliminary data.</text>
</comment>
<dbReference type="GO" id="GO:0005384">
    <property type="term" value="F:manganese ion transmembrane transporter activity"/>
    <property type="evidence" value="ECO:0007669"/>
    <property type="project" value="TreeGrafter"/>
</dbReference>
<evidence type="ECO:0000256" key="2">
    <source>
        <dbReference type="ARBA" id="ARBA00009190"/>
    </source>
</evidence>
<keyword evidence="8" id="KW-1185">Reference proteome</keyword>
<dbReference type="GO" id="GO:0015085">
    <property type="term" value="F:calcium ion transmembrane transporter activity"/>
    <property type="evidence" value="ECO:0007669"/>
    <property type="project" value="TreeGrafter"/>
</dbReference>
<keyword evidence="4 6" id="KW-1133">Transmembrane helix</keyword>
<reference evidence="7 8" key="1">
    <citation type="journal article" date="2017" name="Gigascience">
        <title>Draft genome of the honey bee ectoparasitic mite, Tropilaelaps mercedesae, is shaped by the parasitic life history.</title>
        <authorList>
            <person name="Dong X."/>
            <person name="Armstrong S.D."/>
            <person name="Xia D."/>
            <person name="Makepeace B.L."/>
            <person name="Darby A.C."/>
            <person name="Kadowaki T."/>
        </authorList>
    </citation>
    <scope>NUCLEOTIDE SEQUENCE [LARGE SCALE GENOMIC DNA]</scope>
    <source>
        <strain evidence="7">Wuxi-XJTLU</strain>
    </source>
</reference>
<feature type="transmembrane region" description="Helical" evidence="6">
    <location>
        <begin position="200"/>
        <end position="218"/>
    </location>
</feature>
<feature type="transmembrane region" description="Helical" evidence="6">
    <location>
        <begin position="270"/>
        <end position="290"/>
    </location>
</feature>
<dbReference type="PROSITE" id="PS01214">
    <property type="entry name" value="UPF0016"/>
    <property type="match status" value="1"/>
</dbReference>
<dbReference type="PANTHER" id="PTHR12608:SF1">
    <property type="entry name" value="TRANSMEMBRANE PROTEIN 165"/>
    <property type="match status" value="1"/>
</dbReference>
<dbReference type="GO" id="GO:0032468">
    <property type="term" value="P:Golgi calcium ion homeostasis"/>
    <property type="evidence" value="ECO:0007669"/>
    <property type="project" value="TreeGrafter"/>
</dbReference>
<accession>A0A1V9X335</accession>
<keyword evidence="6" id="KW-0732">Signal</keyword>
<dbReference type="EMBL" id="MNPL01027259">
    <property type="protein sequence ID" value="OQR67806.1"/>
    <property type="molecule type" value="Genomic_DNA"/>
</dbReference>
<name>A0A1V9X335_9ACAR</name>
<evidence type="ECO:0000256" key="1">
    <source>
        <dbReference type="ARBA" id="ARBA00004141"/>
    </source>
</evidence>
<evidence type="ECO:0000256" key="6">
    <source>
        <dbReference type="RuleBase" id="RU365102"/>
    </source>
</evidence>
<dbReference type="GO" id="GO:0032472">
    <property type="term" value="P:Golgi calcium ion transport"/>
    <property type="evidence" value="ECO:0007669"/>
    <property type="project" value="TreeGrafter"/>
</dbReference>
<feature type="transmembrane region" description="Helical" evidence="6">
    <location>
        <begin position="138"/>
        <end position="156"/>
    </location>
</feature>
<evidence type="ECO:0000313" key="8">
    <source>
        <dbReference type="Proteomes" id="UP000192247"/>
    </source>
</evidence>
<feature type="transmembrane region" description="Helical" evidence="6">
    <location>
        <begin position="106"/>
        <end position="126"/>
    </location>
</feature>
<dbReference type="FunCoup" id="A0A1V9X335">
    <property type="interactions" value="1421"/>
</dbReference>
<evidence type="ECO:0000256" key="4">
    <source>
        <dbReference type="ARBA" id="ARBA00022989"/>
    </source>
</evidence>
<dbReference type="STRING" id="418985.A0A1V9X335"/>
<dbReference type="PANTHER" id="PTHR12608">
    <property type="entry name" value="TRANSMEMBRANE PROTEIN HTP-1 RELATED"/>
    <property type="match status" value="1"/>
</dbReference>
<dbReference type="InParanoid" id="A0A1V9X335"/>
<organism evidence="7 8">
    <name type="scientific">Tropilaelaps mercedesae</name>
    <dbReference type="NCBI Taxonomy" id="418985"/>
    <lineage>
        <taxon>Eukaryota</taxon>
        <taxon>Metazoa</taxon>
        <taxon>Ecdysozoa</taxon>
        <taxon>Arthropoda</taxon>
        <taxon>Chelicerata</taxon>
        <taxon>Arachnida</taxon>
        <taxon>Acari</taxon>
        <taxon>Parasitiformes</taxon>
        <taxon>Mesostigmata</taxon>
        <taxon>Gamasina</taxon>
        <taxon>Dermanyssoidea</taxon>
        <taxon>Laelapidae</taxon>
        <taxon>Tropilaelaps</taxon>
    </lineage>
</organism>
<evidence type="ECO:0000313" key="7">
    <source>
        <dbReference type="EMBL" id="OQR67806.1"/>
    </source>
</evidence>
<comment type="similarity">
    <text evidence="2 6">Belongs to the GDT1 family.</text>
</comment>
<dbReference type="AlphaFoldDB" id="A0A1V9X335"/>
<feature type="signal peptide" evidence="6">
    <location>
        <begin position="1"/>
        <end position="20"/>
    </location>
</feature>
<proteinExistence type="inferred from homology"/>
<comment type="subcellular location">
    <subcellularLocation>
        <location evidence="1 6">Membrane</location>
        <topology evidence="1 6">Multi-pass membrane protein</topology>
    </subcellularLocation>
</comment>
<dbReference type="OrthoDB" id="442680at2759"/>
<sequence length="299" mass="32560">MNALIVAALIFIAIAPLCASELINSNNSVGRTPPAMLLNKQIGGDIYNGVSPTRSTTYDMGSGAPKTCRSSHFWQGFLSALSVVLVSEIGDKTFFIAAIMSMRHQATVVFAGALSALIVMTILSGLMGSLSRLVPREYMHYASIVLFIVFGLKMLYDAWRMSDNEAKESFKEVEQQLNDKEIDTSVNSEISMSRSMQTRTCAVMSRVFWQALVMTFIAEWGDRSQLSTILLATREDVWAVNTGAIAGHSMCTLLAVAAGSIVAKRVSVKTLTFVGGVVFLLFAAWVFFVGPDEEKPVTL</sequence>
<evidence type="ECO:0000256" key="5">
    <source>
        <dbReference type="ARBA" id="ARBA00023136"/>
    </source>
</evidence>
<dbReference type="GO" id="GO:0005794">
    <property type="term" value="C:Golgi apparatus"/>
    <property type="evidence" value="ECO:0007669"/>
    <property type="project" value="TreeGrafter"/>
</dbReference>
<dbReference type="GO" id="GO:0016020">
    <property type="term" value="C:membrane"/>
    <property type="evidence" value="ECO:0007669"/>
    <property type="project" value="UniProtKB-SubCell"/>
</dbReference>
<feature type="chain" id="PRO_5017497612" description="GDT1 family protein" evidence="6">
    <location>
        <begin position="21"/>
        <end position="299"/>
    </location>
</feature>
<dbReference type="Proteomes" id="UP000192247">
    <property type="component" value="Unassembled WGS sequence"/>
</dbReference>